<dbReference type="Proteomes" id="UP000018922">
    <property type="component" value="Chromosome I"/>
</dbReference>
<evidence type="ECO:0000313" key="2">
    <source>
        <dbReference type="Proteomes" id="UP000018922"/>
    </source>
</evidence>
<dbReference type="eggNOG" id="ENOG5032P9R">
    <property type="taxonomic scope" value="Bacteria"/>
</dbReference>
<protein>
    <submittedName>
        <fullName evidence="1">Uncharacterized protein</fullName>
    </submittedName>
</protein>
<keyword evidence="2" id="KW-1185">Reference proteome</keyword>
<reference evidence="1 2" key="1">
    <citation type="journal article" date="2014" name="Genome Announc.">
        <title>Complete genome sequence of Magnetospirillum gryphiswaldense MSR-1.</title>
        <authorList>
            <person name="Wang X."/>
            <person name="Wang Q."/>
            <person name="Zhang W."/>
            <person name="Wang Y."/>
            <person name="Li L."/>
            <person name="Wen T."/>
            <person name="Zhang T."/>
            <person name="Zhang Y."/>
            <person name="Xu J."/>
            <person name="Hu J."/>
            <person name="Li S."/>
            <person name="Liu L."/>
            <person name="Liu J."/>
            <person name="Jiang W."/>
            <person name="Tian J."/>
            <person name="Li Y."/>
            <person name="Schuler D."/>
            <person name="Wang L."/>
            <person name="Li J."/>
        </authorList>
    </citation>
    <scope>NUCLEOTIDE SEQUENCE [LARGE SCALE GENOMIC DNA]</scope>
    <source>
        <strain evidence="2">DSM 6361 / JCM 21280 / NBRC 15271 / MSR-1</strain>
    </source>
</reference>
<dbReference type="NCBIfam" id="NF038232">
    <property type="entry name" value="STM3845_fam"/>
    <property type="match status" value="1"/>
</dbReference>
<dbReference type="KEGG" id="mgy:MGMSRv2__4127"/>
<dbReference type="EMBL" id="HG794546">
    <property type="protein sequence ID" value="CDL01342.1"/>
    <property type="molecule type" value="Genomic_DNA"/>
</dbReference>
<evidence type="ECO:0000313" key="1">
    <source>
        <dbReference type="EMBL" id="CDL01342.1"/>
    </source>
</evidence>
<name>V6F7L2_MAGGM</name>
<organism evidence="1 2">
    <name type="scientific">Magnetospirillum gryphiswaldense (strain DSM 6361 / JCM 21280 / NBRC 15271 / MSR-1)</name>
    <dbReference type="NCBI Taxonomy" id="431944"/>
    <lineage>
        <taxon>Bacteria</taxon>
        <taxon>Pseudomonadati</taxon>
        <taxon>Pseudomonadota</taxon>
        <taxon>Alphaproteobacteria</taxon>
        <taxon>Rhodospirillales</taxon>
        <taxon>Rhodospirillaceae</taxon>
        <taxon>Magnetospirillum</taxon>
    </lineage>
</organism>
<dbReference type="STRING" id="1430440.MGMSRv2__4127"/>
<dbReference type="HOGENOM" id="CLU_965763_0_0_5"/>
<accession>V6F7L2</accession>
<dbReference type="AlphaFoldDB" id="V6F7L2"/>
<gene>
    <name evidence="1" type="ordered locus">MGMSRv2__4127</name>
</gene>
<dbReference type="InterPro" id="IPR049725">
    <property type="entry name" value="STM3845-like"/>
</dbReference>
<proteinExistence type="predicted"/>
<sequence length="288" mass="32066">MPQAQRTLIEPGLLKREVQNNPLTVFLCGPGIGMSGFDGRAKIKEYLESHSNVDVKYGEDLLSGKIKRSGSRPADLQTLEAEFAHEADFTVLILDSPGAIAELGTFSMIENIVPRLFVAVPAAFHKSESYIARGSLSIISRYSKTNVFYFERGEAETINDHLNIPVCLFKFAAARKGYNSKARFGHKAKIYNRAYYNNFISPIRNEFLMAATLIGIISLDRPTYAQLVRRLKLSSDDVRFALASLFELNKIEKSKGAYRALASFDDPLLEAFSSTRISRLKAIVLAQG</sequence>